<dbReference type="VEuPathDB" id="VectorBase:GPAI048319"/>
<sequence length="103" mass="11816">MNDLTQLYLNYVDEFPKCLLLSIEMKWFCVASASASASAIVSKSRLLLKTLQNNANKKVFKVKRIEQCVYLICNGFLMQILFLMVSVEVTKDDPFIIVENNMK</sequence>
<feature type="transmembrane region" description="Helical" evidence="1">
    <location>
        <begin position="68"/>
        <end position="87"/>
    </location>
</feature>
<name>A0A1B0AK42_GLOPL</name>
<keyword evidence="1" id="KW-0472">Membrane</keyword>
<keyword evidence="1" id="KW-0812">Transmembrane</keyword>
<accession>A0A1B0AK42</accession>
<evidence type="ECO:0000313" key="3">
    <source>
        <dbReference type="Proteomes" id="UP000092445"/>
    </source>
</evidence>
<reference evidence="3" key="1">
    <citation type="submission" date="2014-03" db="EMBL/GenBank/DDBJ databases">
        <authorList>
            <person name="Aksoy S."/>
            <person name="Warren W."/>
            <person name="Wilson R.K."/>
        </authorList>
    </citation>
    <scope>NUCLEOTIDE SEQUENCE [LARGE SCALE GENOMIC DNA]</scope>
    <source>
        <strain evidence="3">IAEA</strain>
    </source>
</reference>
<dbReference type="AlphaFoldDB" id="A0A1B0AK42"/>
<keyword evidence="1" id="KW-1133">Transmembrane helix</keyword>
<proteinExistence type="predicted"/>
<evidence type="ECO:0000313" key="2">
    <source>
        <dbReference type="EnsemblMetazoa" id="GPAI048319-PA"/>
    </source>
</evidence>
<organism evidence="2 3">
    <name type="scientific">Glossina pallidipes</name>
    <name type="common">Tsetse fly</name>
    <dbReference type="NCBI Taxonomy" id="7398"/>
    <lineage>
        <taxon>Eukaryota</taxon>
        <taxon>Metazoa</taxon>
        <taxon>Ecdysozoa</taxon>
        <taxon>Arthropoda</taxon>
        <taxon>Hexapoda</taxon>
        <taxon>Insecta</taxon>
        <taxon>Pterygota</taxon>
        <taxon>Neoptera</taxon>
        <taxon>Endopterygota</taxon>
        <taxon>Diptera</taxon>
        <taxon>Brachycera</taxon>
        <taxon>Muscomorpha</taxon>
        <taxon>Hippoboscoidea</taxon>
        <taxon>Glossinidae</taxon>
        <taxon>Glossina</taxon>
    </lineage>
</organism>
<dbReference type="EnsemblMetazoa" id="GPAI048319-RA">
    <property type="protein sequence ID" value="GPAI048319-PA"/>
    <property type="gene ID" value="GPAI048319"/>
</dbReference>
<keyword evidence="3" id="KW-1185">Reference proteome</keyword>
<evidence type="ECO:0000256" key="1">
    <source>
        <dbReference type="SAM" id="Phobius"/>
    </source>
</evidence>
<protein>
    <submittedName>
        <fullName evidence="2">Uncharacterized protein</fullName>
    </submittedName>
</protein>
<dbReference type="Proteomes" id="UP000092445">
    <property type="component" value="Unassembled WGS sequence"/>
</dbReference>
<reference evidence="2" key="2">
    <citation type="submission" date="2020-05" db="UniProtKB">
        <authorList>
            <consortium name="EnsemblMetazoa"/>
        </authorList>
    </citation>
    <scope>IDENTIFICATION</scope>
    <source>
        <strain evidence="2">IAEA</strain>
    </source>
</reference>